<dbReference type="AlphaFoldDB" id="A0A7C8ZBP7"/>
<sequence length="127" mass="14577">MAICNQILSSPVPVQCGIILCRSIRLLDQRLANRRISNRRGLPDDPVGRRRIRVLIISGSIFKRVIIRWVRTRIGIRVEGKRGRRRMVGVGRIGGERMEMGRVRGKRLGRIIRYIGVKGFPMSLIHL</sequence>
<reference evidence="1" key="1">
    <citation type="journal article" date="2013" name="J. Plant Res.">
        <title>Effect of fungi and light on seed germination of three Opuntia species from semiarid lands of central Mexico.</title>
        <authorList>
            <person name="Delgado-Sanchez P."/>
            <person name="Jimenez-Bremont J.F."/>
            <person name="Guerrero-Gonzalez Mde L."/>
            <person name="Flores J."/>
        </authorList>
    </citation>
    <scope>NUCLEOTIDE SEQUENCE</scope>
    <source>
        <tissue evidence="1">Cladode</tissue>
    </source>
</reference>
<name>A0A7C8ZBP7_OPUST</name>
<evidence type="ECO:0000313" key="1">
    <source>
        <dbReference type="EMBL" id="MBA4638551.1"/>
    </source>
</evidence>
<accession>A0A7C8ZBP7</accession>
<proteinExistence type="predicted"/>
<protein>
    <submittedName>
        <fullName evidence="1">Uncharacterized protein</fullName>
    </submittedName>
</protein>
<dbReference type="EMBL" id="GISG01109773">
    <property type="protein sequence ID" value="MBA4638551.1"/>
    <property type="molecule type" value="Transcribed_RNA"/>
</dbReference>
<reference evidence="1" key="2">
    <citation type="submission" date="2020-07" db="EMBL/GenBank/DDBJ databases">
        <authorList>
            <person name="Vera ALvarez R."/>
            <person name="Arias-Moreno D.M."/>
            <person name="Jimenez-Jacinto V."/>
            <person name="Jimenez-Bremont J.F."/>
            <person name="Swaminathan K."/>
            <person name="Moose S.P."/>
            <person name="Guerrero-Gonzalez M.L."/>
            <person name="Marino-Ramirez L."/>
            <person name="Landsman D."/>
            <person name="Rodriguez-Kessler M."/>
            <person name="Delgado-Sanchez P."/>
        </authorList>
    </citation>
    <scope>NUCLEOTIDE SEQUENCE</scope>
    <source>
        <tissue evidence="1">Cladode</tissue>
    </source>
</reference>
<organism evidence="1">
    <name type="scientific">Opuntia streptacantha</name>
    <name type="common">Prickly pear cactus</name>
    <name type="synonym">Opuntia cardona</name>
    <dbReference type="NCBI Taxonomy" id="393608"/>
    <lineage>
        <taxon>Eukaryota</taxon>
        <taxon>Viridiplantae</taxon>
        <taxon>Streptophyta</taxon>
        <taxon>Embryophyta</taxon>
        <taxon>Tracheophyta</taxon>
        <taxon>Spermatophyta</taxon>
        <taxon>Magnoliopsida</taxon>
        <taxon>eudicotyledons</taxon>
        <taxon>Gunneridae</taxon>
        <taxon>Pentapetalae</taxon>
        <taxon>Caryophyllales</taxon>
        <taxon>Cactineae</taxon>
        <taxon>Cactaceae</taxon>
        <taxon>Opuntioideae</taxon>
        <taxon>Opuntia</taxon>
    </lineage>
</organism>